<dbReference type="SUPFAM" id="SSF53774">
    <property type="entry name" value="Glutaminase/Asparaginase"/>
    <property type="match status" value="1"/>
</dbReference>
<evidence type="ECO:0000313" key="2">
    <source>
        <dbReference type="EMBL" id="MPN14426.1"/>
    </source>
</evidence>
<dbReference type="PANTHER" id="PTHR11707">
    <property type="entry name" value="L-ASPARAGINASE"/>
    <property type="match status" value="1"/>
</dbReference>
<accession>A0A645FL75</accession>
<proteinExistence type="predicted"/>
<dbReference type="InterPro" id="IPR006034">
    <property type="entry name" value="Asparaginase/glutaminase-like"/>
</dbReference>
<dbReference type="PIRSF" id="PIRSF001220">
    <property type="entry name" value="L-ASNase_gatD"/>
    <property type="match status" value="1"/>
</dbReference>
<feature type="domain" description="Asparaginase/glutaminase C-terminal" evidence="1">
    <location>
        <begin position="1"/>
        <end position="111"/>
    </location>
</feature>
<dbReference type="InterPro" id="IPR036152">
    <property type="entry name" value="Asp/glu_Ase-like_sf"/>
</dbReference>
<gene>
    <name evidence="2" type="primary">ansA_27</name>
    <name evidence="2" type="ORF">SDC9_161753</name>
</gene>
<comment type="caution">
    <text evidence="2">The sequence shown here is derived from an EMBL/GenBank/DDBJ whole genome shotgun (WGS) entry which is preliminary data.</text>
</comment>
<name>A0A645FL75_9ZZZZ</name>
<dbReference type="InterPro" id="IPR040919">
    <property type="entry name" value="Asparaginase_C"/>
</dbReference>
<protein>
    <submittedName>
        <fullName evidence="2">L-asparaginase 1</fullName>
        <ecNumber evidence="2">3.5.1.1</ecNumber>
    </submittedName>
</protein>
<dbReference type="PIRSF" id="PIRSF500176">
    <property type="entry name" value="L_ASNase"/>
    <property type="match status" value="1"/>
</dbReference>
<dbReference type="PROSITE" id="PS51732">
    <property type="entry name" value="ASN_GLN_ASE_3"/>
    <property type="match status" value="1"/>
</dbReference>
<evidence type="ECO:0000259" key="1">
    <source>
        <dbReference type="Pfam" id="PF17763"/>
    </source>
</evidence>
<keyword evidence="2" id="KW-0378">Hydrolase</keyword>
<organism evidence="2">
    <name type="scientific">bioreactor metagenome</name>
    <dbReference type="NCBI Taxonomy" id="1076179"/>
    <lineage>
        <taxon>unclassified sequences</taxon>
        <taxon>metagenomes</taxon>
        <taxon>ecological metagenomes</taxon>
    </lineage>
</organism>
<dbReference type="GO" id="GO:0004067">
    <property type="term" value="F:asparaginase activity"/>
    <property type="evidence" value="ECO:0007669"/>
    <property type="project" value="UniProtKB-EC"/>
</dbReference>
<dbReference type="AlphaFoldDB" id="A0A645FL75"/>
<dbReference type="Pfam" id="PF17763">
    <property type="entry name" value="Asparaginase_C"/>
    <property type="match status" value="1"/>
</dbReference>
<dbReference type="EMBL" id="VSSQ01061054">
    <property type="protein sequence ID" value="MPN14426.1"/>
    <property type="molecule type" value="Genomic_DNA"/>
</dbReference>
<reference evidence="2" key="1">
    <citation type="submission" date="2019-08" db="EMBL/GenBank/DDBJ databases">
        <authorList>
            <person name="Kucharzyk K."/>
            <person name="Murdoch R.W."/>
            <person name="Higgins S."/>
            <person name="Loffler F."/>
        </authorList>
    </citation>
    <scope>NUCLEOTIDE SEQUENCE</scope>
</reference>
<dbReference type="Gene3D" id="3.40.50.40">
    <property type="match status" value="1"/>
</dbReference>
<dbReference type="PANTHER" id="PTHR11707:SF28">
    <property type="entry name" value="60 KDA LYSOPHOSPHOLIPASE"/>
    <property type="match status" value="1"/>
</dbReference>
<sequence>MIPGTHPEIFDMLRDMRYRGVVLETFGLGGLHFLRRNLLPKLKMLADSGIAVVACSQCLYETSDFSVYEVGRRLLDSGIIPGRDMTTEAAVTKLMWALGQTNDQAQLRRMFETSFAGEVDLSDYPGHGET</sequence>
<dbReference type="EC" id="3.5.1.1" evidence="2"/>
<dbReference type="InterPro" id="IPR027473">
    <property type="entry name" value="L-asparaginase_C"/>
</dbReference>